<evidence type="ECO:0000256" key="1">
    <source>
        <dbReference type="SAM" id="MobiDB-lite"/>
    </source>
</evidence>
<keyword evidence="2" id="KW-1133">Transmembrane helix</keyword>
<feature type="compositionally biased region" description="Low complexity" evidence="1">
    <location>
        <begin position="156"/>
        <end position="176"/>
    </location>
</feature>
<feature type="region of interest" description="Disordered" evidence="1">
    <location>
        <begin position="147"/>
        <end position="176"/>
    </location>
</feature>
<proteinExistence type="predicted"/>
<dbReference type="PANTHER" id="PTHR21329">
    <property type="entry name" value="PHOSPHATIDYLINOSITOL N-ACETYLGLUCOSAMINYLTRANSFERASE SUBUNIT Q-RELATED"/>
    <property type="match status" value="1"/>
</dbReference>
<evidence type="ECO:0000313" key="3">
    <source>
        <dbReference type="EMBL" id="KAA8908607.1"/>
    </source>
</evidence>
<name>A0A642UZV1_DIURU</name>
<dbReference type="OrthoDB" id="70250at2759"/>
<reference evidence="3 4" key="1">
    <citation type="submission" date="2019-07" db="EMBL/GenBank/DDBJ databases">
        <title>Genome assembly of two rare yeast pathogens: Diutina rugosa and Trichomonascus ciferrii.</title>
        <authorList>
            <person name="Mixao V."/>
            <person name="Saus E."/>
            <person name="Hansen A."/>
            <person name="Lass-Flor C."/>
            <person name="Gabaldon T."/>
        </authorList>
    </citation>
    <scope>NUCLEOTIDE SEQUENCE [LARGE SCALE GENOMIC DNA]</scope>
    <source>
        <strain evidence="3 4">CBS 613</strain>
    </source>
</reference>
<evidence type="ECO:0000313" key="4">
    <source>
        <dbReference type="Proteomes" id="UP000449547"/>
    </source>
</evidence>
<dbReference type="AlphaFoldDB" id="A0A642UZV1"/>
<dbReference type="GO" id="GO:0016020">
    <property type="term" value="C:membrane"/>
    <property type="evidence" value="ECO:0007669"/>
    <property type="project" value="InterPro"/>
</dbReference>
<organism evidence="3 4">
    <name type="scientific">Diutina rugosa</name>
    <name type="common">Yeast</name>
    <name type="synonym">Candida rugosa</name>
    <dbReference type="NCBI Taxonomy" id="5481"/>
    <lineage>
        <taxon>Eukaryota</taxon>
        <taxon>Fungi</taxon>
        <taxon>Dikarya</taxon>
        <taxon>Ascomycota</taxon>
        <taxon>Saccharomycotina</taxon>
        <taxon>Pichiomycetes</taxon>
        <taxon>Debaryomycetaceae</taxon>
        <taxon>Diutina</taxon>
    </lineage>
</organism>
<accession>A0A642UZV1</accession>
<feature type="transmembrane region" description="Helical" evidence="2">
    <location>
        <begin position="367"/>
        <end position="389"/>
    </location>
</feature>
<dbReference type="Pfam" id="PF05024">
    <property type="entry name" value="Gpi1"/>
    <property type="match status" value="1"/>
</dbReference>
<protein>
    <submittedName>
        <fullName evidence="3">Uncharacterized protein</fullName>
    </submittedName>
</protein>
<dbReference type="VEuPathDB" id="FungiDB:DIURU_000150"/>
<dbReference type="OMA" id="IMEFRIM"/>
<dbReference type="InterPro" id="IPR007720">
    <property type="entry name" value="PigQ/GPI1"/>
</dbReference>
<dbReference type="GO" id="GO:0005783">
    <property type="term" value="C:endoplasmic reticulum"/>
    <property type="evidence" value="ECO:0007669"/>
    <property type="project" value="TreeGrafter"/>
</dbReference>
<comment type="caution">
    <text evidence="3">The sequence shown here is derived from an EMBL/GenBank/DDBJ whole genome shotgun (WGS) entry which is preliminary data.</text>
</comment>
<evidence type="ECO:0000256" key="2">
    <source>
        <dbReference type="SAM" id="Phobius"/>
    </source>
</evidence>
<keyword evidence="2" id="KW-0812">Transmembrane</keyword>
<dbReference type="PANTHER" id="PTHR21329:SF3">
    <property type="entry name" value="PHOSPHATIDYLINOSITOL N-ACETYLGLUCOSAMINYLTRANSFERASE SUBUNIT Q"/>
    <property type="match status" value="1"/>
</dbReference>
<feature type="transmembrane region" description="Helical" evidence="2">
    <location>
        <begin position="340"/>
        <end position="360"/>
    </location>
</feature>
<dbReference type="Proteomes" id="UP000449547">
    <property type="component" value="Unassembled WGS sequence"/>
</dbReference>
<dbReference type="GO" id="GO:0006506">
    <property type="term" value="P:GPI anchor biosynthetic process"/>
    <property type="evidence" value="ECO:0007669"/>
    <property type="project" value="InterPro"/>
</dbReference>
<dbReference type="RefSeq" id="XP_034015095.1">
    <property type="nucleotide sequence ID" value="XM_034154050.1"/>
</dbReference>
<feature type="transmembrane region" description="Helical" evidence="2">
    <location>
        <begin position="438"/>
        <end position="462"/>
    </location>
</feature>
<sequence length="579" mass="65377">MQVYLPRDLVDTARGYLVGVVIDDCYVICDVVDDLPASLPQPLAVVGSINLDHGPLRFKNDFLNRFPYLSENTSCFVVVFNPPNYRNFEYFAISPILLQSVGTTAPPCDYAAQLCQWPSPGVASTSLANDRVLEAVNSTLTTRKRLRRHGLQPDSETTPETTGKITPETTGETKTNTTATSSIRRGLRHLQLAGIFALSVVSRGSNYSATLRQAQLRLWQLVNLPVHFGSYKGWLDLDHLRTKLPVFNSNVNVANSNYINFYNTLWCFVNDVVIGRTVLAWIRSYSPEDVAWGVARVETLLFGDFSDYITWVALHHPAGFKLNDQLGRFMEGMYQWTVDWWRGSLAAVVPDAAAVVYAAIHSPMMTVVCHLGVTFTLAVVIDVVKALTLHIRVFATVATKVYHKHLMVVSSLFQLYQGKKYNTLRHRVDHENYETDQLLMGTLLSMVLALLLPTVLAFYWLFFISHGLVLVAINILEDLQTIVGFMPWFPCLLKIKNSNRLQGGVTFTRLSTQGKTSIVQLSNKSLGWKEIFQHFPQLFKRWQLGTVFPQFLRGRPLAKTDLREVQARYLMLPDEPVLI</sequence>
<keyword evidence="4" id="KW-1185">Reference proteome</keyword>
<dbReference type="EMBL" id="SWFT01000005">
    <property type="protein sequence ID" value="KAA8908607.1"/>
    <property type="molecule type" value="Genomic_DNA"/>
</dbReference>
<gene>
    <name evidence="3" type="ORF">DIURU_000150</name>
</gene>
<keyword evidence="2" id="KW-0472">Membrane</keyword>
<dbReference type="GeneID" id="54778803"/>